<protein>
    <submittedName>
        <fullName evidence="2">Uncharacterized protein</fullName>
    </submittedName>
</protein>
<accession>A0A5C5U679</accession>
<feature type="transmembrane region" description="Helical" evidence="1">
    <location>
        <begin position="63"/>
        <end position="85"/>
    </location>
</feature>
<dbReference type="AlphaFoldDB" id="A0A5C5U679"/>
<evidence type="ECO:0000256" key="1">
    <source>
        <dbReference type="SAM" id="Phobius"/>
    </source>
</evidence>
<feature type="transmembrane region" description="Helical" evidence="1">
    <location>
        <begin position="6"/>
        <end position="25"/>
    </location>
</feature>
<comment type="caution">
    <text evidence="2">The sequence shown here is derived from an EMBL/GenBank/DDBJ whole genome shotgun (WGS) entry which is preliminary data.</text>
</comment>
<evidence type="ECO:0000313" key="3">
    <source>
        <dbReference type="Proteomes" id="UP000319980"/>
    </source>
</evidence>
<proteinExistence type="predicted"/>
<keyword evidence="3" id="KW-1185">Reference proteome</keyword>
<feature type="transmembrane region" description="Helical" evidence="1">
    <location>
        <begin position="37"/>
        <end position="57"/>
    </location>
</feature>
<organism evidence="2 3">
    <name type="scientific">Luteimonas marina</name>
    <dbReference type="NCBI Taxonomy" id="488485"/>
    <lineage>
        <taxon>Bacteria</taxon>
        <taxon>Pseudomonadati</taxon>
        <taxon>Pseudomonadota</taxon>
        <taxon>Gammaproteobacteria</taxon>
        <taxon>Lysobacterales</taxon>
        <taxon>Lysobacteraceae</taxon>
        <taxon>Luteimonas</taxon>
    </lineage>
</organism>
<evidence type="ECO:0000313" key="2">
    <source>
        <dbReference type="EMBL" id="TWT21347.1"/>
    </source>
</evidence>
<gene>
    <name evidence="2" type="ORF">FQY83_08305</name>
</gene>
<reference evidence="2 3" key="1">
    <citation type="journal article" date="2008" name="Int. J. Syst. Evol. Microbiol.">
        <title>Luteimonas marina sp. nov., isolated from seawater.</title>
        <authorList>
            <person name="Baik K.S."/>
            <person name="Park S.C."/>
            <person name="Kim M.S."/>
            <person name="Kim E.M."/>
            <person name="Park C."/>
            <person name="Chun J."/>
            <person name="Seong C.N."/>
        </authorList>
    </citation>
    <scope>NUCLEOTIDE SEQUENCE [LARGE SCALE GENOMIC DNA]</scope>
    <source>
        <strain evidence="2 3">FR1330</strain>
    </source>
</reference>
<dbReference type="EMBL" id="VOHK01000003">
    <property type="protein sequence ID" value="TWT21347.1"/>
    <property type="molecule type" value="Genomic_DNA"/>
</dbReference>
<dbReference type="RefSeq" id="WP_146386986.1">
    <property type="nucleotide sequence ID" value="NZ_VOHK01000003.1"/>
</dbReference>
<keyword evidence="1" id="KW-1133">Transmembrane helix</keyword>
<dbReference type="Proteomes" id="UP000319980">
    <property type="component" value="Unassembled WGS sequence"/>
</dbReference>
<keyword evidence="1" id="KW-0472">Membrane</keyword>
<sequence length="92" mass="9536">MQAFAPLLIAVGGVPALLAAVRYAYAAGGAQARGLALRWAWIALAMFLGAAGLHWAGGDEGRTMAIAVAMVVAVNALLASVVLHLRRGKRER</sequence>
<keyword evidence="1" id="KW-0812">Transmembrane</keyword>
<name>A0A5C5U679_9GAMM</name>